<reference evidence="3 4" key="1">
    <citation type="submission" date="2023-12" db="EMBL/GenBank/DDBJ databases">
        <title>Genome sequencing and assembly of bacterial species from a model synthetic community.</title>
        <authorList>
            <person name="Hogle S.L."/>
        </authorList>
    </citation>
    <scope>NUCLEOTIDE SEQUENCE [LARGE SCALE GENOMIC DNA]</scope>
    <source>
        <strain evidence="3 4">HAMBI 2494</strain>
    </source>
</reference>
<evidence type="ECO:0000313" key="4">
    <source>
        <dbReference type="Proteomes" id="UP001325479"/>
    </source>
</evidence>
<keyword evidence="1" id="KW-0812">Transmembrane</keyword>
<feature type="transmembrane region" description="Helical" evidence="1">
    <location>
        <begin position="55"/>
        <end position="77"/>
    </location>
</feature>
<feature type="transmembrane region" description="Helical" evidence="1">
    <location>
        <begin position="142"/>
        <end position="163"/>
    </location>
</feature>
<keyword evidence="1" id="KW-0472">Membrane</keyword>
<sequence length="169" mass="17511">MPLVSLALRAVALAVLFSLAVIDVRARRLPTRSVLAFGLLFFADALAVHRSASDVLSHVALACVVFAVCAVLFALGWMGGGDAKLAAAVFLWAGPPLSWPALVLISVSGTVVALLSLATQRLDPRHRARAVRALAMFSGTRGVPYGVALAAGGTAVIGLPAWFSLLAVR</sequence>
<dbReference type="EMBL" id="CP139965">
    <property type="protein sequence ID" value="WQD80087.1"/>
    <property type="molecule type" value="Genomic_DNA"/>
</dbReference>
<dbReference type="Proteomes" id="UP001325479">
    <property type="component" value="Chromosome"/>
</dbReference>
<evidence type="ECO:0000259" key="2">
    <source>
        <dbReference type="Pfam" id="PF01478"/>
    </source>
</evidence>
<protein>
    <submittedName>
        <fullName evidence="3">Prepilin peptidase</fullName>
        <ecNumber evidence="3">3.4.23.43</ecNumber>
    </submittedName>
</protein>
<proteinExistence type="predicted"/>
<dbReference type="Gene3D" id="1.20.120.1220">
    <property type="match status" value="1"/>
</dbReference>
<keyword evidence="3" id="KW-0378">Hydrolase</keyword>
<dbReference type="InterPro" id="IPR000045">
    <property type="entry name" value="Prepilin_IV_endopep_pep"/>
</dbReference>
<keyword evidence="4" id="KW-1185">Reference proteome</keyword>
<accession>A0ABZ0WRS9</accession>
<evidence type="ECO:0000256" key="1">
    <source>
        <dbReference type="SAM" id="Phobius"/>
    </source>
</evidence>
<name>A0ABZ0WRS9_9BURK</name>
<evidence type="ECO:0000313" key="3">
    <source>
        <dbReference type="EMBL" id="WQD80087.1"/>
    </source>
</evidence>
<organism evidence="3 4">
    <name type="scientific">Paraburkholderia kururiensis</name>
    <dbReference type="NCBI Taxonomy" id="984307"/>
    <lineage>
        <taxon>Bacteria</taxon>
        <taxon>Pseudomonadati</taxon>
        <taxon>Pseudomonadota</taxon>
        <taxon>Betaproteobacteria</taxon>
        <taxon>Burkholderiales</taxon>
        <taxon>Burkholderiaceae</taxon>
        <taxon>Paraburkholderia</taxon>
    </lineage>
</organism>
<keyword evidence="1" id="KW-1133">Transmembrane helix</keyword>
<dbReference type="EC" id="3.4.23.43" evidence="3"/>
<dbReference type="Pfam" id="PF01478">
    <property type="entry name" value="Peptidase_A24"/>
    <property type="match status" value="1"/>
</dbReference>
<feature type="transmembrane region" description="Helical" evidence="1">
    <location>
        <begin position="97"/>
        <end position="119"/>
    </location>
</feature>
<dbReference type="GO" id="GO:0004190">
    <property type="term" value="F:aspartic-type endopeptidase activity"/>
    <property type="evidence" value="ECO:0007669"/>
    <property type="project" value="UniProtKB-EC"/>
</dbReference>
<dbReference type="RefSeq" id="WP_198665296.1">
    <property type="nucleotide sequence ID" value="NZ_CP139965.1"/>
</dbReference>
<gene>
    <name evidence="3" type="ORF">U0042_10585</name>
</gene>
<feature type="domain" description="Prepilin type IV endopeptidase peptidase" evidence="2">
    <location>
        <begin position="11"/>
        <end position="114"/>
    </location>
</feature>